<dbReference type="AlphaFoldDB" id="A0A7R8H4G6"/>
<dbReference type="OrthoDB" id="6378023at2759"/>
<evidence type="ECO:0000256" key="1">
    <source>
        <dbReference type="ARBA" id="ARBA00022460"/>
    </source>
</evidence>
<dbReference type="PROSITE" id="PS51155">
    <property type="entry name" value="CHIT_BIND_RR_2"/>
    <property type="match status" value="1"/>
</dbReference>
<keyword evidence="1" id="KW-0193">Cuticle</keyword>
<proteinExistence type="predicted"/>
<dbReference type="PANTHER" id="PTHR10380">
    <property type="entry name" value="CUTICLE PROTEIN"/>
    <property type="match status" value="1"/>
</dbReference>
<evidence type="ECO:0000313" key="2">
    <source>
        <dbReference type="EMBL" id="CAF2860204.1"/>
    </source>
</evidence>
<dbReference type="PANTHER" id="PTHR10380:SF173">
    <property type="entry name" value="CUTICULAR PROTEIN 47EF, ISOFORM C-RELATED"/>
    <property type="match status" value="1"/>
</dbReference>
<organism evidence="2 3">
    <name type="scientific">Lepeophtheirus salmonis</name>
    <name type="common">Salmon louse</name>
    <name type="synonym">Caligus salmonis</name>
    <dbReference type="NCBI Taxonomy" id="72036"/>
    <lineage>
        <taxon>Eukaryota</taxon>
        <taxon>Metazoa</taxon>
        <taxon>Ecdysozoa</taxon>
        <taxon>Arthropoda</taxon>
        <taxon>Crustacea</taxon>
        <taxon>Multicrustacea</taxon>
        <taxon>Hexanauplia</taxon>
        <taxon>Copepoda</taxon>
        <taxon>Siphonostomatoida</taxon>
        <taxon>Caligidae</taxon>
        <taxon>Lepeophtheirus</taxon>
    </lineage>
</organism>
<name>A0A7R8H4G6_LEPSM</name>
<dbReference type="InterPro" id="IPR000618">
    <property type="entry name" value="Insect_cuticle"/>
</dbReference>
<accession>A0A7R8H4G6</accession>
<dbReference type="EMBL" id="HG994594">
    <property type="protein sequence ID" value="CAF2860204.1"/>
    <property type="molecule type" value="Genomic_DNA"/>
</dbReference>
<dbReference type="GO" id="GO:0062129">
    <property type="term" value="C:chitin-based extracellular matrix"/>
    <property type="evidence" value="ECO:0007669"/>
    <property type="project" value="TreeGrafter"/>
</dbReference>
<protein>
    <submittedName>
        <fullName evidence="2">(salmon louse) hypothetical protein</fullName>
    </submittedName>
</protein>
<reference evidence="2" key="1">
    <citation type="submission" date="2021-02" db="EMBL/GenBank/DDBJ databases">
        <authorList>
            <person name="Bekaert M."/>
        </authorList>
    </citation>
    <scope>NUCLEOTIDE SEQUENCE</scope>
    <source>
        <strain evidence="2">IoA-00</strain>
    </source>
</reference>
<keyword evidence="3" id="KW-1185">Reference proteome</keyword>
<dbReference type="GO" id="GO:0008010">
    <property type="term" value="F:structural constituent of chitin-based larval cuticle"/>
    <property type="evidence" value="ECO:0007669"/>
    <property type="project" value="TreeGrafter"/>
</dbReference>
<dbReference type="Proteomes" id="UP000675881">
    <property type="component" value="Chromosome 15"/>
</dbReference>
<evidence type="ECO:0000313" key="3">
    <source>
        <dbReference type="Proteomes" id="UP000675881"/>
    </source>
</evidence>
<dbReference type="Pfam" id="PF00379">
    <property type="entry name" value="Chitin_bind_4"/>
    <property type="match status" value="1"/>
</dbReference>
<dbReference type="InterPro" id="IPR050468">
    <property type="entry name" value="Cuticle_Struct_Prot"/>
</dbReference>
<gene>
    <name evidence="2" type="ORF">LSAA_5973</name>
</gene>
<sequence length="860" mass="88317">MKSFVVSALVLCSAISIDAGVFFRRTGRTSEPLSSYGAGQFGAASSVEQVSSSFSGSDSSFSGSVAPAGGVESGPAAPVVAILSETNNAPGTLGKNSDFDNSFEAENGIKQEAVGSTVVLGEDSVVTMTGSYQYVGKDGQAYVVDWIADENGFQPSGAHLPKEVPIPFPEIAEAVAAQIAFAAQEDAALGSATTGGLSGSPAAGGFQQSFGASGQNESVAPLSNYAGQFGAASSVEQVSSSFSGSDSSFSGSVAPAGGVESGPAAPVVSDLVLYSAINIDAGVFFRRSGRTSEPLSSYGAAQFGTASSVDQVGSPFVGSAVIAERDESEPVVLIVAILSETNNAPGTLETTNGFQASADHLPKEVPIPFSEIAEAVAAQIAFAAQEDATGKFAATGGLGGSASAGGFQESVGASEQSQSVSPLSNYSLFVAQIAFAAQQDAAGESGATGGIGGSAAGGGFQQSVVALVLCSAISIDAGVFFRRTGRTSEPLSSYGAGQFGAASSVEQVSSSFGGSAAAAGGATSGPAAPVVAILSETNNAPGTLGDNSDFDNAFRSRKRNQTRSCWIHCCTRPTSLTGSLMRMDSNPLVLIFPRKSQSHSPKLLKQFVAAQIAFAAQEDAALGSATTGGLSGSPAAGGFQQSLVLLDKANLSHSKDEEFCCFCFGTLLRHQQLMLEYSSEELVVPLNHSAHTGRTNLELLQLLSKYHHLFRWIWFVDGFLDGSASSFGGSAAAGRRRICTPATPVVAILSETKQCSWKPLETTATLIMHSKPKRNQTRSCWIHCCTRPNPPSPKITEAVEAQIAFRCSRRCLLEEINSSVWCWWIRGSGAAGGFQQSFSASGQSESVAPLSPTTVANNFS</sequence>